<evidence type="ECO:0000256" key="5">
    <source>
        <dbReference type="ARBA" id="ARBA00023216"/>
    </source>
</evidence>
<evidence type="ECO:0000256" key="6">
    <source>
        <dbReference type="ARBA" id="ARBA00023302"/>
    </source>
</evidence>
<accession>A0A6S7FL71</accession>
<keyword evidence="4 7" id="KW-0106">Calcium</keyword>
<feature type="compositionally biased region" description="Pro residues" evidence="8">
    <location>
        <begin position="189"/>
        <end position="209"/>
    </location>
</feature>
<comment type="similarity">
    <text evidence="1 7">Belongs to the annexin family.</text>
</comment>
<dbReference type="FunFam" id="1.10.220.10:FF:000005">
    <property type="entry name" value="Annexin"/>
    <property type="match status" value="1"/>
</dbReference>
<dbReference type="GO" id="GO:0005737">
    <property type="term" value="C:cytoplasm"/>
    <property type="evidence" value="ECO:0007669"/>
    <property type="project" value="TreeGrafter"/>
</dbReference>
<evidence type="ECO:0000256" key="4">
    <source>
        <dbReference type="ARBA" id="ARBA00022837"/>
    </source>
</evidence>
<dbReference type="Proteomes" id="UP001152795">
    <property type="component" value="Unassembled WGS sequence"/>
</dbReference>
<dbReference type="GO" id="GO:0005509">
    <property type="term" value="F:calcium ion binding"/>
    <property type="evidence" value="ECO:0007669"/>
    <property type="project" value="InterPro"/>
</dbReference>
<dbReference type="AlphaFoldDB" id="A0A6S7FL71"/>
<feature type="compositionally biased region" description="Polar residues" evidence="8">
    <location>
        <begin position="235"/>
        <end position="249"/>
    </location>
</feature>
<gene>
    <name evidence="9" type="ORF">PACLA_8A031875</name>
</gene>
<dbReference type="PRINTS" id="PR00196">
    <property type="entry name" value="ANNEXIN"/>
</dbReference>
<name>A0A6S7FL71_PARCT</name>
<evidence type="ECO:0000256" key="1">
    <source>
        <dbReference type="ARBA" id="ARBA00007831"/>
    </source>
</evidence>
<dbReference type="PROSITE" id="PS51897">
    <property type="entry name" value="ANNEXIN_2"/>
    <property type="match status" value="4"/>
</dbReference>
<evidence type="ECO:0000256" key="3">
    <source>
        <dbReference type="ARBA" id="ARBA00022737"/>
    </source>
</evidence>
<keyword evidence="3 7" id="KW-0677">Repeat</keyword>
<keyword evidence="6 7" id="KW-0111">Calcium/phospholipid-binding</keyword>
<keyword evidence="5 7" id="KW-0041">Annexin</keyword>
<dbReference type="GO" id="GO:0012506">
    <property type="term" value="C:vesicle membrane"/>
    <property type="evidence" value="ECO:0007669"/>
    <property type="project" value="TreeGrafter"/>
</dbReference>
<dbReference type="OrthoDB" id="5983647at2759"/>
<dbReference type="Gene3D" id="1.10.220.10">
    <property type="entry name" value="Annexin"/>
    <property type="match status" value="4"/>
</dbReference>
<dbReference type="GO" id="GO:0005634">
    <property type="term" value="C:nucleus"/>
    <property type="evidence" value="ECO:0007669"/>
    <property type="project" value="TreeGrafter"/>
</dbReference>
<keyword evidence="10" id="KW-1185">Reference proteome</keyword>
<dbReference type="FunFam" id="1.10.220.10:FF:000001">
    <property type="entry name" value="Annexin"/>
    <property type="match status" value="1"/>
</dbReference>
<feature type="region of interest" description="Disordered" evidence="8">
    <location>
        <begin position="112"/>
        <end position="133"/>
    </location>
</feature>
<evidence type="ECO:0000313" key="9">
    <source>
        <dbReference type="EMBL" id="CAB3980534.1"/>
    </source>
</evidence>
<feature type="compositionally biased region" description="Polar residues" evidence="8">
    <location>
        <begin position="214"/>
        <end position="227"/>
    </location>
</feature>
<dbReference type="GO" id="GO:0005544">
    <property type="term" value="F:calcium-dependent phospholipid binding"/>
    <property type="evidence" value="ECO:0007669"/>
    <property type="project" value="UniProtKB-KW"/>
</dbReference>
<dbReference type="EMBL" id="CACRXK020000300">
    <property type="protein sequence ID" value="CAB3980534.1"/>
    <property type="molecule type" value="Genomic_DNA"/>
</dbReference>
<protein>
    <recommendedName>
        <fullName evidence="7">Annexin</fullName>
    </recommendedName>
</protein>
<keyword evidence="2" id="KW-0597">Phosphoprotein</keyword>
<dbReference type="Pfam" id="PF00191">
    <property type="entry name" value="Annexin"/>
    <property type="match status" value="4"/>
</dbReference>
<dbReference type="InterPro" id="IPR001464">
    <property type="entry name" value="Annexin"/>
</dbReference>
<dbReference type="InterPro" id="IPR018502">
    <property type="entry name" value="Annexin_repeat"/>
</dbReference>
<evidence type="ECO:0000256" key="2">
    <source>
        <dbReference type="ARBA" id="ARBA00022553"/>
    </source>
</evidence>
<dbReference type="GO" id="GO:0005886">
    <property type="term" value="C:plasma membrane"/>
    <property type="evidence" value="ECO:0007669"/>
    <property type="project" value="TreeGrafter"/>
</dbReference>
<dbReference type="PANTHER" id="PTHR10502">
    <property type="entry name" value="ANNEXIN"/>
    <property type="match status" value="1"/>
</dbReference>
<dbReference type="PROSITE" id="PS00223">
    <property type="entry name" value="ANNEXIN_1"/>
    <property type="match status" value="3"/>
</dbReference>
<evidence type="ECO:0000256" key="7">
    <source>
        <dbReference type="RuleBase" id="RU003540"/>
    </source>
</evidence>
<evidence type="ECO:0000313" key="10">
    <source>
        <dbReference type="Proteomes" id="UP001152795"/>
    </source>
</evidence>
<reference evidence="9" key="1">
    <citation type="submission" date="2020-04" db="EMBL/GenBank/DDBJ databases">
        <authorList>
            <person name="Alioto T."/>
            <person name="Alioto T."/>
            <person name="Gomez Garrido J."/>
        </authorList>
    </citation>
    <scope>NUCLEOTIDE SEQUENCE</scope>
    <source>
        <strain evidence="9">A484AB</strain>
    </source>
</reference>
<evidence type="ECO:0000256" key="8">
    <source>
        <dbReference type="SAM" id="MobiDB-lite"/>
    </source>
</evidence>
<dbReference type="FunFam" id="1.10.220.10:FF:000002">
    <property type="entry name" value="Annexin"/>
    <property type="match status" value="1"/>
</dbReference>
<dbReference type="FunFam" id="1.10.220.10:FF:000003">
    <property type="entry name" value="Annexin"/>
    <property type="match status" value="1"/>
</dbReference>
<sequence>MPGTPSGSRSALYDANRQIPSYLTGGLVHRLHLKIQKGKYCIFTKNIATRFSLSYKEETFLNRFKAKKYMSYPPSYPGYPAYPPAPPSGPGYPPSSGVGGIGFESLMISQPPAQPAVPYPTGPSPFPGPPSAPYGAPPGMPAANQYPMPAPMGFGGAANIAHAASAFQAPMRAMPAASPSFATPAYPTNTPPYQPGPPPQSHVPPPQSHVPPQTSYNNPYQSRSSFHGNPPAPSANVQRHNQSFHGTPSNPSPPAKQPAVAPNNGTVKPYPSFKPQVDAEAIRKAVGGFGTNVKEIISILSTRNNSQRVKIALEYKTQFGRDLNTDLKYALGGSLESLLLAMMQSPAEYDASELRGAMKGLGTKESVLIEILCSRTNAEISTVKQTYRKLYSRDLEKDVESETSGHFKKFLTSLLQANRDETTNIDYGKARVDADALYKAGEKRWGTDEARFNAIFAARSFAQLRATFNEYAKICKYDIEKSVDREMSGDLKNAMTTLIQCVRNTPGYFATKLYKSMKGLGTDDATLIRVVVTRCEVDMVVIKQEFQRQYQKTLASFIKGDTSGNYRKTLLGLIGEPEN</sequence>
<proteinExistence type="inferred from homology"/>
<dbReference type="GO" id="GO:0001786">
    <property type="term" value="F:phosphatidylserine binding"/>
    <property type="evidence" value="ECO:0007669"/>
    <property type="project" value="TreeGrafter"/>
</dbReference>
<comment type="domain">
    <text evidence="7">A pair of annexin repeats may form one binding site for calcium and phospholipid.</text>
</comment>
<dbReference type="PANTHER" id="PTHR10502:SF102">
    <property type="entry name" value="ANNEXIN B11"/>
    <property type="match status" value="1"/>
</dbReference>
<dbReference type="InterPro" id="IPR018252">
    <property type="entry name" value="Annexin_repeat_CS"/>
</dbReference>
<dbReference type="SMART" id="SM00335">
    <property type="entry name" value="ANX"/>
    <property type="match status" value="4"/>
</dbReference>
<comment type="caution">
    <text evidence="9">The sequence shown here is derived from an EMBL/GenBank/DDBJ whole genome shotgun (WGS) entry which is preliminary data.</text>
</comment>
<dbReference type="SUPFAM" id="SSF47874">
    <property type="entry name" value="Annexin"/>
    <property type="match status" value="1"/>
</dbReference>
<organism evidence="9 10">
    <name type="scientific">Paramuricea clavata</name>
    <name type="common">Red gorgonian</name>
    <name type="synonym">Violescent sea-whip</name>
    <dbReference type="NCBI Taxonomy" id="317549"/>
    <lineage>
        <taxon>Eukaryota</taxon>
        <taxon>Metazoa</taxon>
        <taxon>Cnidaria</taxon>
        <taxon>Anthozoa</taxon>
        <taxon>Octocorallia</taxon>
        <taxon>Malacalcyonacea</taxon>
        <taxon>Plexauridae</taxon>
        <taxon>Paramuricea</taxon>
    </lineage>
</organism>
<feature type="region of interest" description="Disordered" evidence="8">
    <location>
        <begin position="182"/>
        <end position="272"/>
    </location>
</feature>
<dbReference type="InterPro" id="IPR037104">
    <property type="entry name" value="Annexin_sf"/>
</dbReference>